<dbReference type="InterPro" id="IPR036890">
    <property type="entry name" value="HATPase_C_sf"/>
</dbReference>
<dbReference type="InterPro" id="IPR050351">
    <property type="entry name" value="BphY/WalK/GraS-like"/>
</dbReference>
<evidence type="ECO:0000313" key="14">
    <source>
        <dbReference type="Proteomes" id="UP000004926"/>
    </source>
</evidence>
<feature type="transmembrane region" description="Helical" evidence="11">
    <location>
        <begin position="153"/>
        <end position="175"/>
    </location>
</feature>
<dbReference type="GO" id="GO:0000156">
    <property type="term" value="F:phosphorelay response regulator activity"/>
    <property type="evidence" value="ECO:0007669"/>
    <property type="project" value="TreeGrafter"/>
</dbReference>
<keyword evidence="8" id="KW-0067">ATP-binding</keyword>
<dbReference type="AlphaFoldDB" id="H5X0L8"/>
<dbReference type="InterPro" id="IPR004358">
    <property type="entry name" value="Sig_transdc_His_kin-like_C"/>
</dbReference>
<dbReference type="HOGENOM" id="CLU_000445_89_30_11"/>
<evidence type="ECO:0000256" key="1">
    <source>
        <dbReference type="ARBA" id="ARBA00000085"/>
    </source>
</evidence>
<feature type="domain" description="Histidine kinase" evidence="12">
    <location>
        <begin position="196"/>
        <end position="405"/>
    </location>
</feature>
<dbReference type="Gene3D" id="1.10.287.130">
    <property type="match status" value="1"/>
</dbReference>
<dbReference type="Proteomes" id="UP000004926">
    <property type="component" value="Chromosome"/>
</dbReference>
<dbReference type="RefSeq" id="WP_009154199.1">
    <property type="nucleotide sequence ID" value="NZ_CM001439.1"/>
</dbReference>
<dbReference type="GO" id="GO:0007234">
    <property type="term" value="P:osmosensory signaling via phosphorelay pathway"/>
    <property type="evidence" value="ECO:0007669"/>
    <property type="project" value="TreeGrafter"/>
</dbReference>
<keyword evidence="4" id="KW-0597">Phosphoprotein</keyword>
<protein>
    <recommendedName>
        <fullName evidence="10">Sensor-like histidine kinase SenX3</fullName>
        <ecNumber evidence="3">2.7.13.3</ecNumber>
    </recommendedName>
</protein>
<dbReference type="InterPro" id="IPR036097">
    <property type="entry name" value="HisK_dim/P_sf"/>
</dbReference>
<evidence type="ECO:0000313" key="13">
    <source>
        <dbReference type="EMBL" id="EHR50814.1"/>
    </source>
</evidence>
<keyword evidence="14" id="KW-1185">Reference proteome</keyword>
<gene>
    <name evidence="13" type="ORF">SacmaDRAFT_2572</name>
</gene>
<feature type="transmembrane region" description="Helical" evidence="11">
    <location>
        <begin position="26"/>
        <end position="50"/>
    </location>
</feature>
<organism evidence="13 14">
    <name type="scientific">Saccharomonospora marina XMU15</name>
    <dbReference type="NCBI Taxonomy" id="882083"/>
    <lineage>
        <taxon>Bacteria</taxon>
        <taxon>Bacillati</taxon>
        <taxon>Actinomycetota</taxon>
        <taxon>Actinomycetes</taxon>
        <taxon>Pseudonocardiales</taxon>
        <taxon>Pseudonocardiaceae</taxon>
        <taxon>Saccharomonospora</taxon>
    </lineage>
</organism>
<evidence type="ECO:0000256" key="7">
    <source>
        <dbReference type="ARBA" id="ARBA00022777"/>
    </source>
</evidence>
<proteinExistence type="predicted"/>
<dbReference type="InterPro" id="IPR005467">
    <property type="entry name" value="His_kinase_dom"/>
</dbReference>
<comment type="subcellular location">
    <subcellularLocation>
        <location evidence="2">Cell membrane</location>
    </subcellularLocation>
</comment>
<evidence type="ECO:0000256" key="4">
    <source>
        <dbReference type="ARBA" id="ARBA00022553"/>
    </source>
</evidence>
<evidence type="ECO:0000256" key="5">
    <source>
        <dbReference type="ARBA" id="ARBA00022679"/>
    </source>
</evidence>
<dbReference type="GO" id="GO:0000155">
    <property type="term" value="F:phosphorelay sensor kinase activity"/>
    <property type="evidence" value="ECO:0007669"/>
    <property type="project" value="InterPro"/>
</dbReference>
<dbReference type="EMBL" id="CM001439">
    <property type="protein sequence ID" value="EHR50814.1"/>
    <property type="molecule type" value="Genomic_DNA"/>
</dbReference>
<evidence type="ECO:0000256" key="2">
    <source>
        <dbReference type="ARBA" id="ARBA00004236"/>
    </source>
</evidence>
<accession>H5X0L8</accession>
<evidence type="ECO:0000259" key="12">
    <source>
        <dbReference type="PROSITE" id="PS50109"/>
    </source>
</evidence>
<evidence type="ECO:0000256" key="6">
    <source>
        <dbReference type="ARBA" id="ARBA00022741"/>
    </source>
</evidence>
<dbReference type="InterPro" id="IPR003594">
    <property type="entry name" value="HATPase_dom"/>
</dbReference>
<dbReference type="InterPro" id="IPR003661">
    <property type="entry name" value="HisK_dim/P_dom"/>
</dbReference>
<keyword evidence="7 13" id="KW-0418">Kinase</keyword>
<keyword evidence="11" id="KW-0812">Transmembrane</keyword>
<evidence type="ECO:0000256" key="11">
    <source>
        <dbReference type="SAM" id="Phobius"/>
    </source>
</evidence>
<sequence>MTTRPRDRSAPADPDGRLLRRASWRLGAQAGLIVALIVTVLSALAVLVVVQGQHRGAASLLAQAVARADDVADPPASVWLVAQTSGGQVATPGLPPGLPDEAALANTSATGQDSTVDYRAGGVEYRVHTVRRGQQTIQAALDLSSDHAERVRLASALLLSGGLGLVLAAVAGVWLGRRAVRPMAQALALQRRFVADAGHELRTPLTLLSTRVQLLHRHLRRDPGHADLRGEAAAVAADARHLAAILDDLLLAAEPGSPLPSSTVDLAELAERVGAASTNDPVPVQVIRPSAPVAVRGSAVALRRAVTALLDNASSHARAGVTISVSSAARHASLEVADDGPGFDADLLPGVFERFATARDGQQPRGYGIGLALVSEIAARHGGTVSASNQPGGGARLRLTLPLAASQEFSKEQPPSSLG</sequence>
<dbReference type="Pfam" id="PF02518">
    <property type="entry name" value="HATPase_c"/>
    <property type="match status" value="1"/>
</dbReference>
<evidence type="ECO:0000256" key="8">
    <source>
        <dbReference type="ARBA" id="ARBA00022840"/>
    </source>
</evidence>
<keyword evidence="6" id="KW-0547">Nucleotide-binding</keyword>
<evidence type="ECO:0000256" key="3">
    <source>
        <dbReference type="ARBA" id="ARBA00012438"/>
    </source>
</evidence>
<comment type="catalytic activity">
    <reaction evidence="1">
        <text>ATP + protein L-histidine = ADP + protein N-phospho-L-histidine.</text>
        <dbReference type="EC" id="2.7.13.3"/>
    </reaction>
</comment>
<keyword evidence="11" id="KW-1133">Transmembrane helix</keyword>
<dbReference type="SMART" id="SM00388">
    <property type="entry name" value="HisKA"/>
    <property type="match status" value="1"/>
</dbReference>
<dbReference type="GO" id="GO:0030295">
    <property type="term" value="F:protein kinase activator activity"/>
    <property type="evidence" value="ECO:0007669"/>
    <property type="project" value="TreeGrafter"/>
</dbReference>
<keyword evidence="9" id="KW-0902">Two-component regulatory system</keyword>
<dbReference type="EC" id="2.7.13.3" evidence="3"/>
<reference evidence="13 14" key="1">
    <citation type="journal article" date="2012" name="Stand. Genomic Sci.">
        <title>Genome sequence of the ocean sediment bacterium Saccharomonospora marina type strain (XMU15(T)).</title>
        <authorList>
            <person name="Klenk H.P."/>
            <person name="Lu M."/>
            <person name="Lucas S."/>
            <person name="Lapidus A."/>
            <person name="Copeland A."/>
            <person name="Pitluck S."/>
            <person name="Goodwin L.A."/>
            <person name="Han C."/>
            <person name="Tapia R."/>
            <person name="Brambilla E.M."/>
            <person name="Potter G."/>
            <person name="Land M."/>
            <person name="Ivanova N."/>
            <person name="Rohde M."/>
            <person name="Goker M."/>
            <person name="Detter J.C."/>
            <person name="Li W.J."/>
            <person name="Kyrpides N.C."/>
            <person name="Woyke T."/>
        </authorList>
    </citation>
    <scope>NUCLEOTIDE SEQUENCE [LARGE SCALE GENOMIC DNA]</scope>
    <source>
        <strain evidence="13 14">XMU15</strain>
    </source>
</reference>
<dbReference type="GO" id="GO:0005524">
    <property type="term" value="F:ATP binding"/>
    <property type="evidence" value="ECO:0007669"/>
    <property type="project" value="UniProtKB-KW"/>
</dbReference>
<dbReference type="SUPFAM" id="SSF47384">
    <property type="entry name" value="Homodimeric domain of signal transducing histidine kinase"/>
    <property type="match status" value="1"/>
</dbReference>
<dbReference type="CDD" id="cd00082">
    <property type="entry name" value="HisKA"/>
    <property type="match status" value="1"/>
</dbReference>
<dbReference type="PROSITE" id="PS50109">
    <property type="entry name" value="HIS_KIN"/>
    <property type="match status" value="1"/>
</dbReference>
<dbReference type="Gene3D" id="3.30.565.10">
    <property type="entry name" value="Histidine kinase-like ATPase, C-terminal domain"/>
    <property type="match status" value="1"/>
</dbReference>
<keyword evidence="5" id="KW-0808">Transferase</keyword>
<dbReference type="STRING" id="882083.SacmaDRAFT_2572"/>
<evidence type="ECO:0000256" key="10">
    <source>
        <dbReference type="ARBA" id="ARBA00039401"/>
    </source>
</evidence>
<dbReference type="eggNOG" id="COG2205">
    <property type="taxonomic scope" value="Bacteria"/>
</dbReference>
<dbReference type="PANTHER" id="PTHR42878">
    <property type="entry name" value="TWO-COMPONENT HISTIDINE KINASE"/>
    <property type="match status" value="1"/>
</dbReference>
<dbReference type="PANTHER" id="PTHR42878:SF7">
    <property type="entry name" value="SENSOR HISTIDINE KINASE GLRK"/>
    <property type="match status" value="1"/>
</dbReference>
<dbReference type="SUPFAM" id="SSF55874">
    <property type="entry name" value="ATPase domain of HSP90 chaperone/DNA topoisomerase II/histidine kinase"/>
    <property type="match status" value="1"/>
</dbReference>
<dbReference type="Pfam" id="PF00512">
    <property type="entry name" value="HisKA"/>
    <property type="match status" value="1"/>
</dbReference>
<evidence type="ECO:0000256" key="9">
    <source>
        <dbReference type="ARBA" id="ARBA00023012"/>
    </source>
</evidence>
<keyword evidence="11" id="KW-0472">Membrane</keyword>
<dbReference type="OrthoDB" id="9786919at2"/>
<dbReference type="GO" id="GO:0005886">
    <property type="term" value="C:plasma membrane"/>
    <property type="evidence" value="ECO:0007669"/>
    <property type="project" value="UniProtKB-SubCell"/>
</dbReference>
<dbReference type="CDD" id="cd00075">
    <property type="entry name" value="HATPase"/>
    <property type="match status" value="1"/>
</dbReference>
<dbReference type="PRINTS" id="PR00344">
    <property type="entry name" value="BCTRLSENSOR"/>
</dbReference>
<dbReference type="SMART" id="SM00387">
    <property type="entry name" value="HATPase_c"/>
    <property type="match status" value="1"/>
</dbReference>
<name>H5X0L8_9PSEU</name>